<feature type="transmembrane region" description="Helical" evidence="2">
    <location>
        <begin position="425"/>
        <end position="448"/>
    </location>
</feature>
<gene>
    <name evidence="4" type="ORF">ACFQJ9_14770</name>
</gene>
<evidence type="ECO:0000256" key="2">
    <source>
        <dbReference type="SAM" id="Phobius"/>
    </source>
</evidence>
<evidence type="ECO:0000313" key="4">
    <source>
        <dbReference type="EMBL" id="MFC7200662.1"/>
    </source>
</evidence>
<dbReference type="EC" id="2.4.-.-" evidence="4"/>
<comment type="caution">
    <text evidence="4">The sequence shown here is derived from an EMBL/GenBank/DDBJ whole genome shotgun (WGS) entry which is preliminary data.</text>
</comment>
<dbReference type="Pfam" id="PF13632">
    <property type="entry name" value="Glyco_trans_2_3"/>
    <property type="match status" value="1"/>
</dbReference>
<proteinExistence type="predicted"/>
<dbReference type="SUPFAM" id="SSF53448">
    <property type="entry name" value="Nucleotide-diphospho-sugar transferases"/>
    <property type="match status" value="1"/>
</dbReference>
<dbReference type="InterPro" id="IPR027389">
    <property type="entry name" value="B_mannosylTrfase_Bre-3/Egh"/>
</dbReference>
<dbReference type="EMBL" id="JBHTAR010000011">
    <property type="protein sequence ID" value="MFC7200662.1"/>
    <property type="molecule type" value="Genomic_DNA"/>
</dbReference>
<protein>
    <submittedName>
        <fullName evidence="4">Glycosyltransferase</fullName>
        <ecNumber evidence="4">2.4.-.-</ecNumber>
    </submittedName>
</protein>
<sequence length="464" mass="53286">MPEHTAADCDHRVDEDEESPRSGESRRERLTPEWWWDFSTTSLRERIPTPARDRFPGPVEWHSENAFAVDRLLASAFILVFTTGLLATLGYLVSIPFRLHLLAFVYFGLWVLIGMYAIATAAWAYEAYLGWEYESPHLEYGPEDVQVRILTVGAEEVVQETVRTLPDGLTDRHVIAEEPLDIEGATVHVVPDSFECTASDKGRALEWARRELPCAAEFILFLDEDTLVTAFDGLPDADIVQFREWPMFTGSYLTYWSEVLRMGYQTEQVRFATMDIPLYAWGGGIAVRKSVEDRVTWDFETLVEDTVFAWKAVKTGADFEIVDTKFRNQAPPSIRAMFEQRRRWLTGTLRDEEYLPFWFRGLMTLRNVSWVFSPLTTSLVLFTGMIPLAMPGRALFQVLAWGMFLFSLIWVWRGWRYYEGLSLRTLPVFLVYPLVVAVHSAGAAWGFLSPPESFETTEKTNEES</sequence>
<dbReference type="RefSeq" id="WP_279527438.1">
    <property type="nucleotide sequence ID" value="NZ_CP122312.1"/>
</dbReference>
<feature type="domain" description="Glycosyltransferase 2-like" evidence="3">
    <location>
        <begin position="219"/>
        <end position="410"/>
    </location>
</feature>
<dbReference type="PANTHER" id="PTHR16779:SF1">
    <property type="entry name" value="BETA-1,4-MANNOSYLTRANSFERASE EGH"/>
    <property type="match status" value="1"/>
</dbReference>
<keyword evidence="2" id="KW-1133">Transmembrane helix</keyword>
<keyword evidence="5" id="KW-1185">Reference proteome</keyword>
<feature type="transmembrane region" description="Helical" evidence="2">
    <location>
        <begin position="394"/>
        <end position="413"/>
    </location>
</feature>
<name>A0ABD5Z5Y2_9EURY</name>
<feature type="transmembrane region" description="Helical" evidence="2">
    <location>
        <begin position="99"/>
        <end position="125"/>
    </location>
</feature>
<dbReference type="AlphaFoldDB" id="A0ABD5Z5Y2"/>
<dbReference type="Proteomes" id="UP001596447">
    <property type="component" value="Unassembled WGS sequence"/>
</dbReference>
<feature type="transmembrane region" description="Helical" evidence="2">
    <location>
        <begin position="368"/>
        <end position="388"/>
    </location>
</feature>
<keyword evidence="4" id="KW-0328">Glycosyltransferase</keyword>
<keyword evidence="2" id="KW-0812">Transmembrane</keyword>
<keyword evidence="2" id="KW-0472">Membrane</keyword>
<feature type="region of interest" description="Disordered" evidence="1">
    <location>
        <begin position="1"/>
        <end position="28"/>
    </location>
</feature>
<reference evidence="4 5" key="1">
    <citation type="journal article" date="2019" name="Int. J. Syst. Evol. Microbiol.">
        <title>The Global Catalogue of Microorganisms (GCM) 10K type strain sequencing project: providing services to taxonomists for standard genome sequencing and annotation.</title>
        <authorList>
            <consortium name="The Broad Institute Genomics Platform"/>
            <consortium name="The Broad Institute Genome Sequencing Center for Infectious Disease"/>
            <person name="Wu L."/>
            <person name="Ma J."/>
        </authorList>
    </citation>
    <scope>NUCLEOTIDE SEQUENCE [LARGE SCALE GENOMIC DNA]</scope>
    <source>
        <strain evidence="4 5">XZGYJ-43</strain>
    </source>
</reference>
<dbReference type="InterPro" id="IPR029044">
    <property type="entry name" value="Nucleotide-diphossugar_trans"/>
</dbReference>
<evidence type="ECO:0000256" key="1">
    <source>
        <dbReference type="SAM" id="MobiDB-lite"/>
    </source>
</evidence>
<accession>A0ABD5Z5Y2</accession>
<dbReference type="InterPro" id="IPR001173">
    <property type="entry name" value="Glyco_trans_2-like"/>
</dbReference>
<dbReference type="PANTHER" id="PTHR16779">
    <property type="entry name" value="BETA-1,4-MANNOSYLTRANSFERASE EGH"/>
    <property type="match status" value="1"/>
</dbReference>
<organism evidence="4 5">
    <name type="scientific">Halospeciosus flavus</name>
    <dbReference type="NCBI Taxonomy" id="3032283"/>
    <lineage>
        <taxon>Archaea</taxon>
        <taxon>Methanobacteriati</taxon>
        <taxon>Methanobacteriota</taxon>
        <taxon>Stenosarchaea group</taxon>
        <taxon>Halobacteria</taxon>
        <taxon>Halobacteriales</taxon>
        <taxon>Halobacteriaceae</taxon>
        <taxon>Halospeciosus</taxon>
    </lineage>
</organism>
<keyword evidence="4" id="KW-0808">Transferase</keyword>
<evidence type="ECO:0000313" key="5">
    <source>
        <dbReference type="Proteomes" id="UP001596447"/>
    </source>
</evidence>
<dbReference type="GO" id="GO:0016757">
    <property type="term" value="F:glycosyltransferase activity"/>
    <property type="evidence" value="ECO:0007669"/>
    <property type="project" value="UniProtKB-KW"/>
</dbReference>
<feature type="transmembrane region" description="Helical" evidence="2">
    <location>
        <begin position="72"/>
        <end position="93"/>
    </location>
</feature>
<evidence type="ECO:0000259" key="3">
    <source>
        <dbReference type="Pfam" id="PF13632"/>
    </source>
</evidence>